<proteinExistence type="predicted"/>
<accession>A0AAW0QRM6</accession>
<protein>
    <submittedName>
        <fullName evidence="1">Uncharacterized protein</fullName>
    </submittedName>
</protein>
<dbReference type="AlphaFoldDB" id="A0AAW0QRM6"/>
<sequence>MVLCRLIRLQHWPREQSMMVLFAIAAEPEVCPAAAIANTLFPSWTYRTASPMDWLSSGNIALGEMSRMEKCPRRTGHLFPPTQALAPGATSGVYRPRARKMIRCSINRHSRQPGLRGQSPIASPQRGIPSVVEAGQAALAGWIALARDS</sequence>
<dbReference type="EMBL" id="JAQQWP010000008">
    <property type="protein sequence ID" value="KAK8105181.1"/>
    <property type="molecule type" value="Genomic_DNA"/>
</dbReference>
<dbReference type="Proteomes" id="UP001392437">
    <property type="component" value="Unassembled WGS sequence"/>
</dbReference>
<name>A0AAW0QRM6_9PEZI</name>
<comment type="caution">
    <text evidence="1">The sequence shown here is derived from an EMBL/GenBank/DDBJ whole genome shotgun (WGS) entry which is preliminary data.</text>
</comment>
<keyword evidence="2" id="KW-1185">Reference proteome</keyword>
<organism evidence="1 2">
    <name type="scientific">Apiospora kogelbergensis</name>
    <dbReference type="NCBI Taxonomy" id="1337665"/>
    <lineage>
        <taxon>Eukaryota</taxon>
        <taxon>Fungi</taxon>
        <taxon>Dikarya</taxon>
        <taxon>Ascomycota</taxon>
        <taxon>Pezizomycotina</taxon>
        <taxon>Sordariomycetes</taxon>
        <taxon>Xylariomycetidae</taxon>
        <taxon>Amphisphaeriales</taxon>
        <taxon>Apiosporaceae</taxon>
        <taxon>Apiospora</taxon>
    </lineage>
</organism>
<evidence type="ECO:0000313" key="1">
    <source>
        <dbReference type="EMBL" id="KAK8105181.1"/>
    </source>
</evidence>
<evidence type="ECO:0000313" key="2">
    <source>
        <dbReference type="Proteomes" id="UP001392437"/>
    </source>
</evidence>
<gene>
    <name evidence="1" type="ORF">PG999_008540</name>
</gene>
<reference evidence="1 2" key="1">
    <citation type="submission" date="2023-01" db="EMBL/GenBank/DDBJ databases">
        <title>Analysis of 21 Apiospora genomes using comparative genomics revels a genus with tremendous synthesis potential of carbohydrate active enzymes and secondary metabolites.</title>
        <authorList>
            <person name="Sorensen T."/>
        </authorList>
    </citation>
    <scope>NUCLEOTIDE SEQUENCE [LARGE SCALE GENOMIC DNA]</scope>
    <source>
        <strain evidence="1 2">CBS 117206</strain>
    </source>
</reference>